<protein>
    <submittedName>
        <fullName evidence="2">Uncharacterized protein</fullName>
    </submittedName>
</protein>
<proteinExistence type="predicted"/>
<feature type="region of interest" description="Disordered" evidence="1">
    <location>
        <begin position="369"/>
        <end position="471"/>
    </location>
</feature>
<reference evidence="2 3" key="1">
    <citation type="submission" date="2019-05" db="EMBL/GenBank/DDBJ databases">
        <title>Emergence of the Ug99 lineage of the wheat stem rust pathogen through somatic hybridization.</title>
        <authorList>
            <person name="Li F."/>
            <person name="Upadhyaya N.M."/>
            <person name="Sperschneider J."/>
            <person name="Matny O."/>
            <person name="Nguyen-Phuc H."/>
            <person name="Mago R."/>
            <person name="Raley C."/>
            <person name="Miller M.E."/>
            <person name="Silverstein K.A.T."/>
            <person name="Henningsen E."/>
            <person name="Hirsch C.D."/>
            <person name="Visser B."/>
            <person name="Pretorius Z.A."/>
            <person name="Steffenson B.J."/>
            <person name="Schwessinger B."/>
            <person name="Dodds P.N."/>
            <person name="Figueroa M."/>
        </authorList>
    </citation>
    <scope>NUCLEOTIDE SEQUENCE [LARGE SCALE GENOMIC DNA]</scope>
    <source>
        <strain evidence="2 3">Ug99</strain>
    </source>
</reference>
<feature type="region of interest" description="Disordered" evidence="1">
    <location>
        <begin position="1"/>
        <end position="32"/>
    </location>
</feature>
<accession>A0A5B0LQ15</accession>
<gene>
    <name evidence="2" type="ORF">PGTUg99_029667</name>
</gene>
<evidence type="ECO:0000256" key="1">
    <source>
        <dbReference type="SAM" id="MobiDB-lite"/>
    </source>
</evidence>
<dbReference type="AlphaFoldDB" id="A0A5B0LQ15"/>
<dbReference type="EMBL" id="VDEP01000508">
    <property type="protein sequence ID" value="KAA1067057.1"/>
    <property type="molecule type" value="Genomic_DNA"/>
</dbReference>
<sequence>MTRAKLTQHTTNNSPELETHQYRAHQTRSSTTGQNYAVNHTTRPYQHPINHTTDLYLMPQPHHALTIWSTTLLLLKAHEDTPLILDHPRHKHQSATRASPITCSHFNPRISTTPHLSPTTFPHHNMTAVRSPNHPATFNGHFQPISESVAESVRANQYGYVKTPSFIQCAGSNGDKNEDFEVELVTNTALTNTLNTDSIYAISGKIIALNNGSTPMLSYFQDTVVRIGASSPDQPDFSNKTIVTSLGMVTSRREVANGASDSGSQLEVIVAHCDWDGEERIHRRFNIKYIVPGSKNLVKTHTLYQAGREVNIIGRLVDFDIEDHMAIVVLRPAQSPEESCTWHTLFAFFLEQILMLRPTLHRLSTSFSAKMKGSPNNSPPTEISKTTVPNAKASSQPDQPNPQSTPSRPGLLNKGKARALDAPVSHDEEATEDETESDSAPEPETTPNPKIKRGRPRKSIIQDAAKRMKKY</sequence>
<name>A0A5B0LQ15_PUCGR</name>
<feature type="compositionally biased region" description="Polar residues" evidence="1">
    <location>
        <begin position="369"/>
        <end position="407"/>
    </location>
</feature>
<evidence type="ECO:0000313" key="2">
    <source>
        <dbReference type="EMBL" id="KAA1067057.1"/>
    </source>
</evidence>
<dbReference type="Proteomes" id="UP000325313">
    <property type="component" value="Unassembled WGS sequence"/>
</dbReference>
<comment type="caution">
    <text evidence="2">The sequence shown here is derived from an EMBL/GenBank/DDBJ whole genome shotgun (WGS) entry which is preliminary data.</text>
</comment>
<evidence type="ECO:0000313" key="3">
    <source>
        <dbReference type="Proteomes" id="UP000325313"/>
    </source>
</evidence>
<feature type="compositionally biased region" description="Acidic residues" evidence="1">
    <location>
        <begin position="429"/>
        <end position="441"/>
    </location>
</feature>
<feature type="compositionally biased region" description="Polar residues" evidence="1">
    <location>
        <begin position="1"/>
        <end position="16"/>
    </location>
</feature>
<organism evidence="2 3">
    <name type="scientific">Puccinia graminis f. sp. tritici</name>
    <dbReference type="NCBI Taxonomy" id="56615"/>
    <lineage>
        <taxon>Eukaryota</taxon>
        <taxon>Fungi</taxon>
        <taxon>Dikarya</taxon>
        <taxon>Basidiomycota</taxon>
        <taxon>Pucciniomycotina</taxon>
        <taxon>Pucciniomycetes</taxon>
        <taxon>Pucciniales</taxon>
        <taxon>Pucciniaceae</taxon>
        <taxon>Puccinia</taxon>
    </lineage>
</organism>